<dbReference type="Proteomes" id="UP001374584">
    <property type="component" value="Unassembled WGS sequence"/>
</dbReference>
<keyword evidence="2" id="KW-0812">Transmembrane</keyword>
<keyword evidence="2" id="KW-0472">Membrane</keyword>
<keyword evidence="4" id="KW-1185">Reference proteome</keyword>
<proteinExistence type="predicted"/>
<evidence type="ECO:0000256" key="1">
    <source>
        <dbReference type="SAM" id="MobiDB-lite"/>
    </source>
</evidence>
<gene>
    <name evidence="3" type="ORF">VNO80_15490</name>
</gene>
<evidence type="ECO:0000313" key="4">
    <source>
        <dbReference type="Proteomes" id="UP001374584"/>
    </source>
</evidence>
<feature type="region of interest" description="Disordered" evidence="1">
    <location>
        <begin position="103"/>
        <end position="122"/>
    </location>
</feature>
<organism evidence="3 4">
    <name type="scientific">Phaseolus coccineus</name>
    <name type="common">Scarlet runner bean</name>
    <name type="synonym">Phaseolus multiflorus</name>
    <dbReference type="NCBI Taxonomy" id="3886"/>
    <lineage>
        <taxon>Eukaryota</taxon>
        <taxon>Viridiplantae</taxon>
        <taxon>Streptophyta</taxon>
        <taxon>Embryophyta</taxon>
        <taxon>Tracheophyta</taxon>
        <taxon>Spermatophyta</taxon>
        <taxon>Magnoliopsida</taxon>
        <taxon>eudicotyledons</taxon>
        <taxon>Gunneridae</taxon>
        <taxon>Pentapetalae</taxon>
        <taxon>rosids</taxon>
        <taxon>fabids</taxon>
        <taxon>Fabales</taxon>
        <taxon>Fabaceae</taxon>
        <taxon>Papilionoideae</taxon>
        <taxon>50 kb inversion clade</taxon>
        <taxon>NPAAA clade</taxon>
        <taxon>indigoferoid/millettioid clade</taxon>
        <taxon>Phaseoleae</taxon>
        <taxon>Phaseolus</taxon>
    </lineage>
</organism>
<sequence>MNTKHCWISYNYNCHHFYPFCCIDFYFKDFLLLEWLRMQMMTISIGLLLATHALSAVVAYITTFGSDSNYWSFLHLLEDACAHALVHQQSFWSHLFGNDAPRPPSLDISDPTLPKHPWSPQK</sequence>
<protein>
    <submittedName>
        <fullName evidence="3">Uncharacterized protein</fullName>
    </submittedName>
</protein>
<reference evidence="3 4" key="1">
    <citation type="submission" date="2024-01" db="EMBL/GenBank/DDBJ databases">
        <title>The genomes of 5 underutilized Papilionoideae crops provide insights into root nodulation and disease resistanc.</title>
        <authorList>
            <person name="Jiang F."/>
        </authorList>
    </citation>
    <scope>NUCLEOTIDE SEQUENCE [LARGE SCALE GENOMIC DNA]</scope>
    <source>
        <strain evidence="3">JINMINGXINNONG_FW02</strain>
        <tissue evidence="3">Leaves</tissue>
    </source>
</reference>
<dbReference type="EMBL" id="JAYMYR010000006">
    <property type="protein sequence ID" value="KAK7356222.1"/>
    <property type="molecule type" value="Genomic_DNA"/>
</dbReference>
<name>A0AAN9R1V5_PHACN</name>
<evidence type="ECO:0000313" key="3">
    <source>
        <dbReference type="EMBL" id="KAK7356222.1"/>
    </source>
</evidence>
<comment type="caution">
    <text evidence="3">The sequence shown here is derived from an EMBL/GenBank/DDBJ whole genome shotgun (WGS) entry which is preliminary data.</text>
</comment>
<dbReference type="AlphaFoldDB" id="A0AAN9R1V5"/>
<feature type="transmembrane region" description="Helical" evidence="2">
    <location>
        <begin position="40"/>
        <end position="61"/>
    </location>
</feature>
<evidence type="ECO:0000256" key="2">
    <source>
        <dbReference type="SAM" id="Phobius"/>
    </source>
</evidence>
<accession>A0AAN9R1V5</accession>
<keyword evidence="2" id="KW-1133">Transmembrane helix</keyword>